<dbReference type="EC" id="6.3.2.10" evidence="10 11"/>
<evidence type="ECO:0000256" key="1">
    <source>
        <dbReference type="ARBA" id="ARBA00022490"/>
    </source>
</evidence>
<dbReference type="InterPro" id="IPR051046">
    <property type="entry name" value="MurCDEF_CellWall_CoF430Synth"/>
</dbReference>
<dbReference type="HAMAP" id="MF_02019">
    <property type="entry name" value="MurF"/>
    <property type="match status" value="1"/>
</dbReference>
<dbReference type="PATRIC" id="fig|1280950.3.peg.1472"/>
<keyword evidence="8 10" id="KW-0131">Cell cycle</keyword>
<reference evidence="14 15" key="1">
    <citation type="journal article" date="2014" name="Antonie Van Leeuwenhoek">
        <title>Hyphomonas beringensis sp. nov. and Hyphomonas chukchiensis sp. nov., isolated from surface seawater of the Bering Sea and Chukchi Sea.</title>
        <authorList>
            <person name="Li C."/>
            <person name="Lai Q."/>
            <person name="Li G."/>
            <person name="Dong C."/>
            <person name="Wang J."/>
            <person name="Liao Y."/>
            <person name="Shao Z."/>
        </authorList>
    </citation>
    <scope>NUCLEOTIDE SEQUENCE [LARGE SCALE GENOMIC DNA]</scope>
    <source>
        <strain evidence="14 15">MHS-2</strain>
    </source>
</reference>
<evidence type="ECO:0000256" key="8">
    <source>
        <dbReference type="ARBA" id="ARBA00023306"/>
    </source>
</evidence>
<feature type="binding site" evidence="10">
    <location>
        <begin position="107"/>
        <end position="113"/>
    </location>
    <ligand>
        <name>ATP</name>
        <dbReference type="ChEBI" id="CHEBI:30616"/>
    </ligand>
</feature>
<evidence type="ECO:0000256" key="3">
    <source>
        <dbReference type="ARBA" id="ARBA00022618"/>
    </source>
</evidence>
<dbReference type="PANTHER" id="PTHR43024">
    <property type="entry name" value="UDP-N-ACETYLMURAMOYL-TRIPEPTIDE--D-ALANYL-D-ALANINE LIGASE"/>
    <property type="match status" value="1"/>
</dbReference>
<dbReference type="RefSeq" id="WP_035615616.1">
    <property type="nucleotide sequence ID" value="NZ_ARYK01000003.1"/>
</dbReference>
<dbReference type="NCBIfam" id="TIGR01143">
    <property type="entry name" value="murF"/>
    <property type="match status" value="1"/>
</dbReference>
<dbReference type="eggNOG" id="COG0770">
    <property type="taxonomic scope" value="Bacteria"/>
</dbReference>
<dbReference type="SUPFAM" id="SSF63418">
    <property type="entry name" value="MurE/MurF N-terminal domain"/>
    <property type="match status" value="1"/>
</dbReference>
<dbReference type="Pfam" id="PF02875">
    <property type="entry name" value="Mur_ligase_C"/>
    <property type="match status" value="1"/>
</dbReference>
<dbReference type="OrthoDB" id="9800958at2"/>
<dbReference type="InterPro" id="IPR036615">
    <property type="entry name" value="Mur_ligase_C_dom_sf"/>
</dbReference>
<comment type="similarity">
    <text evidence="10">Belongs to the MurCDEF family. MurF subfamily.</text>
</comment>
<keyword evidence="1 10" id="KW-0963">Cytoplasm</keyword>
<feature type="domain" description="Mur ligase central" evidence="13">
    <location>
        <begin position="105"/>
        <end position="296"/>
    </location>
</feature>
<keyword evidence="15" id="KW-1185">Reference proteome</keyword>
<dbReference type="GO" id="GO:0051301">
    <property type="term" value="P:cell division"/>
    <property type="evidence" value="ECO:0007669"/>
    <property type="project" value="UniProtKB-KW"/>
</dbReference>
<evidence type="ECO:0000313" key="15">
    <source>
        <dbReference type="Proteomes" id="UP000025171"/>
    </source>
</evidence>
<comment type="function">
    <text evidence="10 11">Involved in cell wall formation. Catalyzes the final step in the synthesis of UDP-N-acetylmuramoyl-pentapeptide, the precursor of murein.</text>
</comment>
<dbReference type="Gene3D" id="3.40.1390.10">
    <property type="entry name" value="MurE/MurF, N-terminal domain"/>
    <property type="match status" value="1"/>
</dbReference>
<feature type="domain" description="Mur ligase C-terminal" evidence="12">
    <location>
        <begin position="331"/>
        <end position="443"/>
    </location>
</feature>
<comment type="pathway">
    <text evidence="10 11">Cell wall biogenesis; peptidoglycan biosynthesis.</text>
</comment>
<keyword evidence="7 10" id="KW-0573">Peptidoglycan synthesis</keyword>
<dbReference type="SUPFAM" id="SSF53244">
    <property type="entry name" value="MurD-like peptide ligases, peptide-binding domain"/>
    <property type="match status" value="1"/>
</dbReference>
<name>A0A059FQF5_9PROT</name>
<dbReference type="AlphaFoldDB" id="A0A059FQF5"/>
<dbReference type="InterPro" id="IPR035911">
    <property type="entry name" value="MurE/MurF_N"/>
</dbReference>
<keyword evidence="6 10" id="KW-0133">Cell shape</keyword>
<dbReference type="InterPro" id="IPR013221">
    <property type="entry name" value="Mur_ligase_cen"/>
</dbReference>
<dbReference type="Proteomes" id="UP000025171">
    <property type="component" value="Unassembled WGS sequence"/>
</dbReference>
<dbReference type="GO" id="GO:0005524">
    <property type="term" value="F:ATP binding"/>
    <property type="evidence" value="ECO:0007669"/>
    <property type="project" value="UniProtKB-UniRule"/>
</dbReference>
<evidence type="ECO:0000313" key="14">
    <source>
        <dbReference type="EMBL" id="KCZ92751.1"/>
    </source>
</evidence>
<dbReference type="InterPro" id="IPR004101">
    <property type="entry name" value="Mur_ligase_C"/>
</dbReference>
<evidence type="ECO:0000256" key="11">
    <source>
        <dbReference type="RuleBase" id="RU004136"/>
    </source>
</evidence>
<dbReference type="SUPFAM" id="SSF53623">
    <property type="entry name" value="MurD-like peptide ligases, catalytic domain"/>
    <property type="match status" value="1"/>
</dbReference>
<keyword evidence="2 10" id="KW-0436">Ligase</keyword>
<gene>
    <name evidence="10" type="primary">murF</name>
    <name evidence="14" type="ORF">HJO_07347</name>
</gene>
<keyword evidence="4 10" id="KW-0547">Nucleotide-binding</keyword>
<dbReference type="EMBL" id="ARYK01000003">
    <property type="protein sequence ID" value="KCZ92751.1"/>
    <property type="molecule type" value="Genomic_DNA"/>
</dbReference>
<dbReference type="InterPro" id="IPR005863">
    <property type="entry name" value="UDP-N-AcMur_synth"/>
</dbReference>
<comment type="subcellular location">
    <subcellularLocation>
        <location evidence="10 11">Cytoplasm</location>
    </subcellularLocation>
</comment>
<sequence length="478" mass="49556">MTQLLWTSEEIALATGGKASDPFWVSGTISIDTRTLMPGDLFVALHDQRDGHDFVEAAFKAGAAAALVSKPVSGGPLMMVDDTLVALEMMGIAARARSGAVRTAVTGSVGKTSVKEMLARIYRAAGPAHANVKSFNNHWGVPLTLARMPENTARAVFEIGMSTPGEIAPRSQMVRPHIGIVTCIAGAHLEGLGSLEAVANEKADIFAGMEAGGTFILPSEDAFLDQLSARARVLCPTGNLETFGTASDATARVTGYESNGVTSRISVDVIGKRAEIEIEAVGRHWALNAAAALLAASQTGYSVADCAAALSGYAPPPGRGTAERLALPDGGHFTLVDDAYNANPASMRAALSALAQRPGGRRLVALGEMLEIGDTSASEHAGLARDVVASGAEGVFLAGDKMTHLAEALPPGLQQVWAPKADELWNALLNAVRDGDVLLIKGSNASGMGRIADRLRQRSAAAGLGKMDSSAEDAAEVR</sequence>
<dbReference type="GO" id="GO:0071555">
    <property type="term" value="P:cell wall organization"/>
    <property type="evidence" value="ECO:0007669"/>
    <property type="project" value="UniProtKB-KW"/>
</dbReference>
<dbReference type="GO" id="GO:0008360">
    <property type="term" value="P:regulation of cell shape"/>
    <property type="evidence" value="ECO:0007669"/>
    <property type="project" value="UniProtKB-KW"/>
</dbReference>
<evidence type="ECO:0000256" key="6">
    <source>
        <dbReference type="ARBA" id="ARBA00022960"/>
    </source>
</evidence>
<evidence type="ECO:0000256" key="4">
    <source>
        <dbReference type="ARBA" id="ARBA00022741"/>
    </source>
</evidence>
<dbReference type="Gene3D" id="3.90.190.20">
    <property type="entry name" value="Mur ligase, C-terminal domain"/>
    <property type="match status" value="1"/>
</dbReference>
<dbReference type="GO" id="GO:0009252">
    <property type="term" value="P:peptidoglycan biosynthetic process"/>
    <property type="evidence" value="ECO:0007669"/>
    <property type="project" value="UniProtKB-UniRule"/>
</dbReference>
<protein>
    <recommendedName>
        <fullName evidence="10 11">UDP-N-acetylmuramoyl-tripeptide--D-alanyl-D-alanine ligase</fullName>
        <ecNumber evidence="10 11">6.3.2.10</ecNumber>
    </recommendedName>
    <alternativeName>
        <fullName evidence="10">D-alanyl-D-alanine-adding enzyme</fullName>
    </alternativeName>
</protein>
<evidence type="ECO:0000256" key="5">
    <source>
        <dbReference type="ARBA" id="ARBA00022840"/>
    </source>
</evidence>
<dbReference type="GO" id="GO:0005737">
    <property type="term" value="C:cytoplasm"/>
    <property type="evidence" value="ECO:0007669"/>
    <property type="project" value="UniProtKB-SubCell"/>
</dbReference>
<evidence type="ECO:0000259" key="12">
    <source>
        <dbReference type="Pfam" id="PF02875"/>
    </source>
</evidence>
<keyword evidence="3 10" id="KW-0132">Cell division</keyword>
<organism evidence="14 15">
    <name type="scientific">Hyphomonas johnsonii MHS-2</name>
    <dbReference type="NCBI Taxonomy" id="1280950"/>
    <lineage>
        <taxon>Bacteria</taxon>
        <taxon>Pseudomonadati</taxon>
        <taxon>Pseudomonadota</taxon>
        <taxon>Alphaproteobacteria</taxon>
        <taxon>Hyphomonadales</taxon>
        <taxon>Hyphomonadaceae</taxon>
        <taxon>Hyphomonas</taxon>
    </lineage>
</organism>
<dbReference type="Gene3D" id="3.40.1190.10">
    <property type="entry name" value="Mur-like, catalytic domain"/>
    <property type="match status" value="1"/>
</dbReference>
<dbReference type="InterPro" id="IPR036565">
    <property type="entry name" value="Mur-like_cat_sf"/>
</dbReference>
<keyword evidence="5 10" id="KW-0067">ATP-binding</keyword>
<evidence type="ECO:0000256" key="9">
    <source>
        <dbReference type="ARBA" id="ARBA00023316"/>
    </source>
</evidence>
<accession>A0A059FQF5</accession>
<evidence type="ECO:0000259" key="13">
    <source>
        <dbReference type="Pfam" id="PF08245"/>
    </source>
</evidence>
<dbReference type="GO" id="GO:0047480">
    <property type="term" value="F:UDP-N-acetylmuramoyl-tripeptide-D-alanyl-D-alanine ligase activity"/>
    <property type="evidence" value="ECO:0007669"/>
    <property type="project" value="UniProtKB-UniRule"/>
</dbReference>
<dbReference type="GO" id="GO:0008766">
    <property type="term" value="F:UDP-N-acetylmuramoylalanyl-D-glutamyl-2,6-diaminopimelate-D-alanyl-D-alanine ligase activity"/>
    <property type="evidence" value="ECO:0007669"/>
    <property type="project" value="RHEA"/>
</dbReference>
<keyword evidence="9 10" id="KW-0961">Cell wall biogenesis/degradation</keyword>
<evidence type="ECO:0000256" key="2">
    <source>
        <dbReference type="ARBA" id="ARBA00022598"/>
    </source>
</evidence>
<evidence type="ECO:0000256" key="10">
    <source>
        <dbReference type="HAMAP-Rule" id="MF_02019"/>
    </source>
</evidence>
<dbReference type="PANTHER" id="PTHR43024:SF1">
    <property type="entry name" value="UDP-N-ACETYLMURAMOYL-TRIPEPTIDE--D-ALANYL-D-ALANINE LIGASE"/>
    <property type="match status" value="1"/>
</dbReference>
<evidence type="ECO:0000256" key="7">
    <source>
        <dbReference type="ARBA" id="ARBA00022984"/>
    </source>
</evidence>
<comment type="caution">
    <text evidence="14">The sequence shown here is derived from an EMBL/GenBank/DDBJ whole genome shotgun (WGS) entry which is preliminary data.</text>
</comment>
<dbReference type="UniPathway" id="UPA00219"/>
<dbReference type="Pfam" id="PF08245">
    <property type="entry name" value="Mur_ligase_M"/>
    <property type="match status" value="1"/>
</dbReference>
<proteinExistence type="inferred from homology"/>
<comment type="catalytic activity">
    <reaction evidence="10 11">
        <text>D-alanyl-D-alanine + UDP-N-acetyl-alpha-D-muramoyl-L-alanyl-gamma-D-glutamyl-meso-2,6-diaminopimelate + ATP = UDP-N-acetyl-alpha-D-muramoyl-L-alanyl-gamma-D-glutamyl-meso-2,6-diaminopimeloyl-D-alanyl-D-alanine + ADP + phosphate + H(+)</text>
        <dbReference type="Rhea" id="RHEA:28374"/>
        <dbReference type="ChEBI" id="CHEBI:15378"/>
        <dbReference type="ChEBI" id="CHEBI:30616"/>
        <dbReference type="ChEBI" id="CHEBI:43474"/>
        <dbReference type="ChEBI" id="CHEBI:57822"/>
        <dbReference type="ChEBI" id="CHEBI:61386"/>
        <dbReference type="ChEBI" id="CHEBI:83905"/>
        <dbReference type="ChEBI" id="CHEBI:456216"/>
        <dbReference type="EC" id="6.3.2.10"/>
    </reaction>
</comment>
<dbReference type="STRING" id="1280950.HJO_07347"/>